<dbReference type="Proteomes" id="UP000284824">
    <property type="component" value="Unassembled WGS sequence"/>
</dbReference>
<evidence type="ECO:0000313" key="2">
    <source>
        <dbReference type="EMBL" id="RVX44165.1"/>
    </source>
</evidence>
<dbReference type="Pfam" id="PF02624">
    <property type="entry name" value="YcaO"/>
    <property type="match status" value="1"/>
</dbReference>
<dbReference type="PANTHER" id="PTHR37809:SF1">
    <property type="entry name" value="RIBOSOMAL PROTEIN S12 METHYLTHIOTRANSFERASE ACCESSORY FACTOR YCAO"/>
    <property type="match status" value="1"/>
</dbReference>
<dbReference type="PROSITE" id="PS51664">
    <property type="entry name" value="YCAO"/>
    <property type="match status" value="1"/>
</dbReference>
<accession>A0A438MF65</accession>
<proteinExistence type="predicted"/>
<dbReference type="InterPro" id="IPR003776">
    <property type="entry name" value="YcaO-like_dom"/>
</dbReference>
<evidence type="ECO:0000313" key="3">
    <source>
        <dbReference type="Proteomes" id="UP000284824"/>
    </source>
</evidence>
<keyword evidence="3" id="KW-1185">Reference proteome</keyword>
<dbReference type="OrthoDB" id="2379922at2"/>
<organism evidence="2 3">
    <name type="scientific">Nonomuraea polychroma</name>
    <dbReference type="NCBI Taxonomy" id="46176"/>
    <lineage>
        <taxon>Bacteria</taxon>
        <taxon>Bacillati</taxon>
        <taxon>Actinomycetota</taxon>
        <taxon>Actinomycetes</taxon>
        <taxon>Streptosporangiales</taxon>
        <taxon>Streptosporangiaceae</taxon>
        <taxon>Nonomuraea</taxon>
    </lineage>
</organism>
<dbReference type="RefSeq" id="WP_127935985.1">
    <property type="nucleotide sequence ID" value="NZ_SAUN01000001.1"/>
</dbReference>
<gene>
    <name evidence="2" type="ORF">EDD27_6888</name>
</gene>
<sequence>MTADLRLSSGAQVEPVLVVRTAGLPASTLARLRFDATSAVLDELAESRRWLAVRGAELSAALYDVIGAAGRPARPALVGLRRALHQCRRPSAGEWNERMAALLPETLREGVGEWATRWEAHRLLTADLPRTLSEETGGKLDELRKAAEDPAFLRALSQASPALFDELEKWISGRSPLSPERALENALSELSSVLADLVRRYPEQREEARRMVEDPSRVRAMADHATLYGCADAFSRFGFLLGTAPSRRLEDVGRTTGFGNHDLTDDLMEAVSRYLDTGLDVIVVDQTTPEHRTARLACTKVIIPGTLPMTFGHDHRRTDGLPRLREVPWRLGYRDRPLDPSEINPHPHPFP</sequence>
<protein>
    <submittedName>
        <fullName evidence="2">Thiazole/oxazole-forming peptide maturase SagD family component</fullName>
    </submittedName>
</protein>
<dbReference type="AlphaFoldDB" id="A0A438MF65"/>
<name>A0A438MF65_9ACTN</name>
<reference evidence="2 3" key="1">
    <citation type="submission" date="2019-01" db="EMBL/GenBank/DDBJ databases">
        <title>Sequencing the genomes of 1000 actinobacteria strains.</title>
        <authorList>
            <person name="Klenk H.-P."/>
        </authorList>
    </citation>
    <scope>NUCLEOTIDE SEQUENCE [LARGE SCALE GENOMIC DNA]</scope>
    <source>
        <strain evidence="2 3">DSM 43925</strain>
    </source>
</reference>
<dbReference type="PANTHER" id="PTHR37809">
    <property type="entry name" value="RIBOSOMAL PROTEIN S12 METHYLTHIOTRANSFERASE ACCESSORY FACTOR YCAO"/>
    <property type="match status" value="1"/>
</dbReference>
<evidence type="ECO:0000259" key="1">
    <source>
        <dbReference type="PROSITE" id="PS51664"/>
    </source>
</evidence>
<dbReference type="EMBL" id="SAUN01000001">
    <property type="protein sequence ID" value="RVX44165.1"/>
    <property type="molecule type" value="Genomic_DNA"/>
</dbReference>
<feature type="domain" description="YcaO" evidence="1">
    <location>
        <begin position="177"/>
        <end position="351"/>
    </location>
</feature>
<comment type="caution">
    <text evidence="2">The sequence shown here is derived from an EMBL/GenBank/DDBJ whole genome shotgun (WGS) entry which is preliminary data.</text>
</comment>